<organism evidence="1 2">
    <name type="scientific">Sphingomonas natans</name>
    <dbReference type="NCBI Taxonomy" id="3063330"/>
    <lineage>
        <taxon>Bacteria</taxon>
        <taxon>Pseudomonadati</taxon>
        <taxon>Pseudomonadota</taxon>
        <taxon>Alphaproteobacteria</taxon>
        <taxon>Sphingomonadales</taxon>
        <taxon>Sphingomonadaceae</taxon>
        <taxon>Sphingomonas</taxon>
    </lineage>
</organism>
<name>A0ABT8Y7L1_9SPHN</name>
<protein>
    <submittedName>
        <fullName evidence="1">Uncharacterized protein</fullName>
    </submittedName>
</protein>
<evidence type="ECO:0000313" key="2">
    <source>
        <dbReference type="Proteomes" id="UP001169764"/>
    </source>
</evidence>
<reference evidence="1" key="1">
    <citation type="submission" date="2023-07" db="EMBL/GenBank/DDBJ databases">
        <authorList>
            <person name="Kim M."/>
        </authorList>
    </citation>
    <scope>NUCLEOTIDE SEQUENCE</scope>
    <source>
        <strain evidence="1">BIUV-7</strain>
    </source>
</reference>
<dbReference type="EMBL" id="JAUOTP010000002">
    <property type="protein sequence ID" value="MDO6413685.1"/>
    <property type="molecule type" value="Genomic_DNA"/>
</dbReference>
<accession>A0ABT8Y7L1</accession>
<sequence length="387" mass="41108">MSVETSAPMGELALDPFAYVPGMASRINGLGGEGAPDGDYAFHTPYVVVAEGIAHFKVHFGSLKATTGTLNLRVHMLSAGEQHARLATAERIALNRLVAVNGFHQLRFEAFHGVIYALYGGIIGDTDAEASDLQVVLDRPADPNEMREVVAEARNTAFGGESLATPELVSLAPATLKTPVTQLATDLQLRGLDARQWFGGAHDRTTALTRWKSSYVVQAVRAYGFLRPGARGAGLDCEEEAIFEKLTAEGCDVDAIIPPEREALGGSGVSTRVAALDPLSPEVVNYDFLWTDGLCSRLGSAAAGVRFIEAAMAALRPGGLAVHVIDYDPSGETVGPFARGDIERICIILISRGHDVAEFRIDDRKLIVGPNGLSACGIVCRKAALIT</sequence>
<evidence type="ECO:0000313" key="1">
    <source>
        <dbReference type="EMBL" id="MDO6413685.1"/>
    </source>
</evidence>
<dbReference type="RefSeq" id="WP_303540316.1">
    <property type="nucleotide sequence ID" value="NZ_JAUOTP010000002.1"/>
</dbReference>
<comment type="caution">
    <text evidence="1">The sequence shown here is derived from an EMBL/GenBank/DDBJ whole genome shotgun (WGS) entry which is preliminary data.</text>
</comment>
<keyword evidence="2" id="KW-1185">Reference proteome</keyword>
<gene>
    <name evidence="1" type="ORF">Q4F19_04750</name>
</gene>
<proteinExistence type="predicted"/>
<dbReference type="Proteomes" id="UP001169764">
    <property type="component" value="Unassembled WGS sequence"/>
</dbReference>